<dbReference type="Proteomes" id="UP000438429">
    <property type="component" value="Unassembled WGS sequence"/>
</dbReference>
<dbReference type="PANTHER" id="PTHR16206">
    <property type="entry name" value="DEP DOMAIN-CONTAINING"/>
    <property type="match status" value="1"/>
</dbReference>
<dbReference type="CDD" id="cd04405">
    <property type="entry name" value="RhoGAP_BRCC3-like"/>
    <property type="match status" value="1"/>
</dbReference>
<evidence type="ECO:0000259" key="2">
    <source>
        <dbReference type="PROSITE" id="PS50186"/>
    </source>
</evidence>
<feature type="signal peptide" evidence="1">
    <location>
        <begin position="1"/>
        <end position="22"/>
    </location>
</feature>
<proteinExistence type="predicted"/>
<evidence type="ECO:0000313" key="4">
    <source>
        <dbReference type="Proteomes" id="UP000438429"/>
    </source>
</evidence>
<dbReference type="Gene3D" id="1.10.10.10">
    <property type="entry name" value="Winged helix-like DNA-binding domain superfamily/Winged helix DNA-binding domain"/>
    <property type="match status" value="1"/>
</dbReference>
<reference evidence="3 4" key="1">
    <citation type="submission" date="2019-06" db="EMBL/GenBank/DDBJ databases">
        <title>Draft genomes of female and male turbot (Scophthalmus maximus).</title>
        <authorList>
            <person name="Xu H."/>
            <person name="Xu X.-W."/>
            <person name="Shao C."/>
            <person name="Chen S."/>
        </authorList>
    </citation>
    <scope>NUCLEOTIDE SEQUENCE [LARGE SCALE GENOMIC DNA]</scope>
    <source>
        <strain evidence="3">Ysfricsl-2016a</strain>
        <tissue evidence="3">Blood</tissue>
    </source>
</reference>
<dbReference type="InterPro" id="IPR036388">
    <property type="entry name" value="WH-like_DNA-bd_sf"/>
</dbReference>
<dbReference type="EMBL" id="VEVO01000016">
    <property type="protein sequence ID" value="KAF0029781.1"/>
    <property type="molecule type" value="Genomic_DNA"/>
</dbReference>
<evidence type="ECO:0000313" key="3">
    <source>
        <dbReference type="EMBL" id="KAF0029781.1"/>
    </source>
</evidence>
<protein>
    <recommendedName>
        <fullName evidence="2">DEP domain-containing protein</fullName>
    </recommendedName>
</protein>
<dbReference type="AlphaFoldDB" id="A0A6A4SF54"/>
<sequence length="710" mass="80128">MYRHSSTLCELLRLLFTGSGSGGWQKLVCDWIGLMSQVDDDDVDMDSDNWTNAEDVHIPISPINLAKEVKKKIGDVELAKILRDGSLLVKVKTEEQKNKTMRVENICKKIVNEKVVLGEKKVTRGVITATVCATPVGQQCAALSYVWKKQQQKKNVPTSHAELMMAVDLTPRFRRLNSQTRSLRDNVQHVFSGPFGATHLWHNIIQALQTQVEVRRCRRHLRVHADCFTGSDAVDAVLSYLMQNVVFCTSEVSRLKAARLCQALMEAKVFEPVGTKLFRRDKEAAFEDSSCSLYRFLEYKALPGSSVKECSSVTENMLPEELETKRKKSSRYELRTISNPLAVGPLDKRVERLLRTINLRLSMSPASNTALTSSAFLSKAVVDEVWKQQTLLLLLQIVELPMLDCILTSPARAQPQACRGPLTSQDLVISNTCLERELPDALNLPQLDGWLSAAADCLELLPDQLIVFAGEQLSQGSDSFAEEESAERMASRKRLLFDTISKYYSGQEKAPLLSGRYLDIHVAILNLLDGGKLQDAIKASQLCLRLLETSVRDELRRLLAFMATAAHPDATRLQKQIDNRALVCRTFQRAIVQNHELTRSQSETLVLFLVDIHTELFKTPTSLIEAVRRTLRTMQQGKDPNSIATFTFCHQVTPQEYDDQREATTLESLKQLLCDISSSKSMSAKHRRRLLKEFEKHHPVVFLQHFSSTF</sequence>
<organism evidence="3 4">
    <name type="scientific">Scophthalmus maximus</name>
    <name type="common">Turbot</name>
    <name type="synonym">Psetta maxima</name>
    <dbReference type="NCBI Taxonomy" id="52904"/>
    <lineage>
        <taxon>Eukaryota</taxon>
        <taxon>Metazoa</taxon>
        <taxon>Chordata</taxon>
        <taxon>Craniata</taxon>
        <taxon>Vertebrata</taxon>
        <taxon>Euteleostomi</taxon>
        <taxon>Actinopterygii</taxon>
        <taxon>Neopterygii</taxon>
        <taxon>Teleostei</taxon>
        <taxon>Neoteleostei</taxon>
        <taxon>Acanthomorphata</taxon>
        <taxon>Carangaria</taxon>
        <taxon>Pleuronectiformes</taxon>
        <taxon>Pleuronectoidei</taxon>
        <taxon>Scophthalmidae</taxon>
        <taxon>Scophthalmus</taxon>
    </lineage>
</organism>
<keyword evidence="1" id="KW-0732">Signal</keyword>
<dbReference type="InterPro" id="IPR036390">
    <property type="entry name" value="WH_DNA-bd_sf"/>
</dbReference>
<accession>A0A6A4SF54</accession>
<dbReference type="SUPFAM" id="SSF46785">
    <property type="entry name" value="Winged helix' DNA-binding domain"/>
    <property type="match status" value="1"/>
</dbReference>
<dbReference type="PROSITE" id="PS50186">
    <property type="entry name" value="DEP"/>
    <property type="match status" value="1"/>
</dbReference>
<feature type="chain" id="PRO_5025401443" description="DEP domain-containing protein" evidence="1">
    <location>
        <begin position="23"/>
        <end position="710"/>
    </location>
</feature>
<dbReference type="GO" id="GO:0035556">
    <property type="term" value="P:intracellular signal transduction"/>
    <property type="evidence" value="ECO:0007669"/>
    <property type="project" value="InterPro"/>
</dbReference>
<name>A0A6A4SF54_SCOMX</name>
<feature type="domain" description="DEP" evidence="2">
    <location>
        <begin position="208"/>
        <end position="298"/>
    </location>
</feature>
<dbReference type="PANTHER" id="PTHR16206:SF10">
    <property type="entry name" value="DEP DOMAIN-CONTAINING PROTEIN 4"/>
    <property type="match status" value="1"/>
</dbReference>
<evidence type="ECO:0000256" key="1">
    <source>
        <dbReference type="SAM" id="SignalP"/>
    </source>
</evidence>
<gene>
    <name evidence="3" type="ORF">F2P81_018886</name>
</gene>
<comment type="caution">
    <text evidence="3">The sequence shown here is derived from an EMBL/GenBank/DDBJ whole genome shotgun (WGS) entry which is preliminary data.</text>
</comment>
<dbReference type="SMART" id="SM00049">
    <property type="entry name" value="DEP"/>
    <property type="match status" value="1"/>
</dbReference>
<dbReference type="InterPro" id="IPR000591">
    <property type="entry name" value="DEP_dom"/>
</dbReference>
<dbReference type="Pfam" id="PF00610">
    <property type="entry name" value="DEP"/>
    <property type="match status" value="1"/>
</dbReference>
<dbReference type="CDD" id="cd04446">
    <property type="entry name" value="DEP_DEPDC4"/>
    <property type="match status" value="1"/>
</dbReference>